<dbReference type="EMBL" id="WNKZ01000059">
    <property type="protein sequence ID" value="MTV54710.1"/>
    <property type="molecule type" value="Genomic_DNA"/>
</dbReference>
<feature type="transmembrane region" description="Helical" evidence="1">
    <location>
        <begin position="113"/>
        <end position="132"/>
    </location>
</feature>
<dbReference type="Proteomes" id="UP000622638">
    <property type="component" value="Unassembled WGS sequence"/>
</dbReference>
<evidence type="ECO:0000313" key="5">
    <source>
        <dbReference type="Proteomes" id="UP000622638"/>
    </source>
</evidence>
<gene>
    <name evidence="2" type="ORF">GCM10011572_48790</name>
    <name evidence="3" type="ORF">GM672_18430</name>
</gene>
<evidence type="ECO:0000313" key="2">
    <source>
        <dbReference type="EMBL" id="GGC21580.1"/>
    </source>
</evidence>
<keyword evidence="1" id="KW-1133">Transmembrane helix</keyword>
<feature type="transmembrane region" description="Helical" evidence="1">
    <location>
        <begin position="179"/>
        <end position="197"/>
    </location>
</feature>
<keyword evidence="1" id="KW-0472">Membrane</keyword>
<protein>
    <submittedName>
        <fullName evidence="2">Threonine transporter RhtB</fullName>
    </submittedName>
</protein>
<feature type="transmembrane region" description="Helical" evidence="1">
    <location>
        <begin position="75"/>
        <end position="93"/>
    </location>
</feature>
<organism evidence="3 4">
    <name type="scientific">Pseudoduganella buxea</name>
    <dbReference type="NCBI Taxonomy" id="1949069"/>
    <lineage>
        <taxon>Bacteria</taxon>
        <taxon>Pseudomonadati</taxon>
        <taxon>Pseudomonadota</taxon>
        <taxon>Betaproteobacteria</taxon>
        <taxon>Burkholderiales</taxon>
        <taxon>Oxalobacteraceae</taxon>
        <taxon>Telluria group</taxon>
        <taxon>Pseudoduganella</taxon>
    </lineage>
</organism>
<evidence type="ECO:0000313" key="3">
    <source>
        <dbReference type="EMBL" id="MTV54710.1"/>
    </source>
</evidence>
<feature type="transmembrane region" description="Helical" evidence="1">
    <location>
        <begin position="45"/>
        <end position="69"/>
    </location>
</feature>
<reference evidence="5" key="2">
    <citation type="journal article" date="2019" name="Int. J. Syst. Evol. Microbiol.">
        <title>The Global Catalogue of Microorganisms (GCM) 10K type strain sequencing project: providing services to taxonomists for standard genome sequencing and annotation.</title>
        <authorList>
            <consortium name="The Broad Institute Genomics Platform"/>
            <consortium name="The Broad Institute Genome Sequencing Center for Infectious Disease"/>
            <person name="Wu L."/>
            <person name="Ma J."/>
        </authorList>
    </citation>
    <scope>NUCLEOTIDE SEQUENCE [LARGE SCALE GENOMIC DNA]</scope>
    <source>
        <strain evidence="5">CGMCC 1.15931</strain>
    </source>
</reference>
<sequence length="201" mass="20739">MNDGLALPTGLILAALSMVAVMLAPGPTNTLLMRAGGRLGPRRALPHVAAAWLAGCLAIGTWCTALGLAATLLPWITAVARAAAAGYVIWMAARLWRETATPGAEPDRHGAGALWPAALVDPAALFCAAIVFPPLGTPAPAILLSYLLFSLVALPIGAGWVLLGATIPRWQDALPARPVARRLASVGLLMFSGSLYVSTLH</sequence>
<evidence type="ECO:0000256" key="1">
    <source>
        <dbReference type="SAM" id="Phobius"/>
    </source>
</evidence>
<reference evidence="2" key="1">
    <citation type="journal article" date="2014" name="Int. J. Syst. Evol. Microbiol.">
        <title>Complete genome of a new Firmicutes species belonging to the dominant human colonic microbiota ('Ruminococcus bicirculans') reveals two chromosomes and a selective capacity to utilize plant glucans.</title>
        <authorList>
            <consortium name="NISC Comparative Sequencing Program"/>
            <person name="Wegmann U."/>
            <person name="Louis P."/>
            <person name="Goesmann A."/>
            <person name="Henrissat B."/>
            <person name="Duncan S.H."/>
            <person name="Flint H.J."/>
        </authorList>
    </citation>
    <scope>NUCLEOTIDE SEQUENCE</scope>
    <source>
        <strain evidence="2">CGMCC 1.15931</strain>
    </source>
</reference>
<dbReference type="EMBL" id="BMKG01000030">
    <property type="protein sequence ID" value="GGC21580.1"/>
    <property type="molecule type" value="Genomic_DNA"/>
</dbReference>
<proteinExistence type="predicted"/>
<reference evidence="2" key="4">
    <citation type="submission" date="2024-05" db="EMBL/GenBank/DDBJ databases">
        <authorList>
            <person name="Sun Q."/>
            <person name="Zhou Y."/>
        </authorList>
    </citation>
    <scope>NUCLEOTIDE SEQUENCE</scope>
    <source>
        <strain evidence="2">CGMCC 1.15931</strain>
    </source>
</reference>
<feature type="transmembrane region" description="Helical" evidence="1">
    <location>
        <begin position="144"/>
        <end position="167"/>
    </location>
</feature>
<dbReference type="AlphaFoldDB" id="A0A6I3SZI3"/>
<dbReference type="OrthoDB" id="6710777at2"/>
<reference evidence="3 4" key="3">
    <citation type="submission" date="2019-11" db="EMBL/GenBank/DDBJ databases">
        <title>Type strains purchased from KCTC, JCM and DSMZ.</title>
        <authorList>
            <person name="Lu H."/>
        </authorList>
    </citation>
    <scope>NUCLEOTIDE SEQUENCE [LARGE SCALE GENOMIC DNA]</scope>
    <source>
        <strain evidence="3 4">KCTC 52429</strain>
    </source>
</reference>
<feature type="transmembrane region" description="Helical" evidence="1">
    <location>
        <begin position="6"/>
        <end position="24"/>
    </location>
</feature>
<comment type="caution">
    <text evidence="3">The sequence shown here is derived from an EMBL/GenBank/DDBJ whole genome shotgun (WGS) entry which is preliminary data.</text>
</comment>
<keyword evidence="5" id="KW-1185">Reference proteome</keyword>
<dbReference type="RefSeq" id="WP_155471998.1">
    <property type="nucleotide sequence ID" value="NZ_BMKG01000030.1"/>
</dbReference>
<name>A0A6I3SZI3_9BURK</name>
<evidence type="ECO:0000313" key="4">
    <source>
        <dbReference type="Proteomes" id="UP000430634"/>
    </source>
</evidence>
<dbReference type="Proteomes" id="UP000430634">
    <property type="component" value="Unassembled WGS sequence"/>
</dbReference>
<accession>A0A6I3SZI3</accession>
<keyword evidence="1" id="KW-0812">Transmembrane</keyword>